<evidence type="ECO:0000313" key="3">
    <source>
        <dbReference type="Proteomes" id="UP000576368"/>
    </source>
</evidence>
<dbReference type="GeneID" id="86891552"/>
<proteinExistence type="predicted"/>
<keyword evidence="4" id="KW-1185">Reference proteome</keyword>
<dbReference type="Gene3D" id="3.40.30.10">
    <property type="entry name" value="Glutaredoxin"/>
    <property type="match status" value="1"/>
</dbReference>
<protein>
    <submittedName>
        <fullName evidence="1">Alkyl hydroperoxide reductase subunit AhpC</fullName>
    </submittedName>
</protein>
<reference evidence="1 3" key="2">
    <citation type="submission" date="2020-03" db="EMBL/GenBank/DDBJ databases">
        <title>Genomic Encyclopedia of Type Strains, Phase IV (KMG-IV): sequencing the most valuable type-strain genomes for metagenomic binning, comparative biology and taxonomic classification.</title>
        <authorList>
            <person name="Goeker M."/>
        </authorList>
    </citation>
    <scope>NUCLEOTIDE SEQUENCE [LARGE SCALE GENOMIC DNA]</scope>
    <source>
        <strain evidence="1 3">DSM 105722</strain>
    </source>
</reference>
<dbReference type="Proteomes" id="UP000576368">
    <property type="component" value="Unassembled WGS sequence"/>
</dbReference>
<evidence type="ECO:0000313" key="4">
    <source>
        <dbReference type="Proteomes" id="UP001302374"/>
    </source>
</evidence>
<reference evidence="2 4" key="1">
    <citation type="submission" date="2019-09" db="EMBL/GenBank/DDBJ databases">
        <title>Butyricimonas paravirosa DSM 105722 (=214-4 = JCM 18677 = CCUG 65563).</title>
        <authorList>
            <person name="Le Roy T."/>
            <person name="Cani P.D."/>
        </authorList>
    </citation>
    <scope>NUCLEOTIDE SEQUENCE [LARGE SCALE GENOMIC DNA]</scope>
    <source>
        <strain evidence="2 4">DSM 105722</strain>
    </source>
</reference>
<dbReference type="EMBL" id="CP043839">
    <property type="protein sequence ID" value="WOF12509.1"/>
    <property type="molecule type" value="Genomic_DNA"/>
</dbReference>
<name>A0A7X5YEJ8_9BACT</name>
<dbReference type="Proteomes" id="UP001302374">
    <property type="component" value="Chromosome"/>
</dbReference>
<accession>A0A7X5YEJ8</accession>
<evidence type="ECO:0000313" key="1">
    <source>
        <dbReference type="EMBL" id="NJC18137.1"/>
    </source>
</evidence>
<organism evidence="1 3">
    <name type="scientific">Butyricimonas paravirosa</name>
    <dbReference type="NCBI Taxonomy" id="1472417"/>
    <lineage>
        <taxon>Bacteria</taxon>
        <taxon>Pseudomonadati</taxon>
        <taxon>Bacteroidota</taxon>
        <taxon>Bacteroidia</taxon>
        <taxon>Bacteroidales</taxon>
        <taxon>Odoribacteraceae</taxon>
        <taxon>Butyricimonas</taxon>
    </lineage>
</organism>
<dbReference type="EMBL" id="JAATLI010000006">
    <property type="protein sequence ID" value="NJC18137.1"/>
    <property type="molecule type" value="Genomic_DNA"/>
</dbReference>
<dbReference type="AlphaFoldDB" id="A0A7X5YEJ8"/>
<evidence type="ECO:0000313" key="2">
    <source>
        <dbReference type="EMBL" id="WOF12509.1"/>
    </source>
</evidence>
<gene>
    <name evidence="2" type="ORF">F1644_09630</name>
    <name evidence="1" type="ORF">GGR15_001756</name>
</gene>
<dbReference type="RefSeq" id="WP_118303976.1">
    <property type="nucleotide sequence ID" value="NZ_BMPA01000005.1"/>
</dbReference>
<sequence length="44" mass="4887">MVALHNEFNSQGLEIISISLDSDKSEWLKAIEEDGLLCLITVPN</sequence>